<dbReference type="Pfam" id="PF01257">
    <property type="entry name" value="2Fe-2S_thioredx"/>
    <property type="match status" value="1"/>
</dbReference>
<dbReference type="AlphaFoldDB" id="A0A947D6X5"/>
<feature type="binding site" evidence="7">
    <location>
        <position position="129"/>
    </location>
    <ligand>
        <name>[2Fe-2S] cluster</name>
        <dbReference type="ChEBI" id="CHEBI:190135"/>
    </ligand>
</feature>
<dbReference type="NCBIfam" id="NF004638">
    <property type="entry name" value="PRK05988.1"/>
    <property type="match status" value="1"/>
</dbReference>
<dbReference type="EMBL" id="JAHHZF010000009">
    <property type="protein sequence ID" value="MBT9291458.1"/>
    <property type="molecule type" value="Genomic_DNA"/>
</dbReference>
<feature type="binding site" evidence="7">
    <location>
        <position position="89"/>
    </location>
    <ligand>
        <name>[2Fe-2S] cluster</name>
        <dbReference type="ChEBI" id="CHEBI:190135"/>
    </ligand>
</feature>
<name>A0A947D6X5_9HYPH</name>
<keyword evidence="5 7" id="KW-0411">Iron-sulfur</keyword>
<dbReference type="Proteomes" id="UP000766595">
    <property type="component" value="Unassembled WGS sequence"/>
</dbReference>
<keyword evidence="3 7" id="KW-0479">Metal-binding</keyword>
<dbReference type="InterPro" id="IPR036249">
    <property type="entry name" value="Thioredoxin-like_sf"/>
</dbReference>
<protein>
    <submittedName>
        <fullName evidence="8">Formate dehydrogenase subunit gamma</fullName>
    </submittedName>
</protein>
<comment type="cofactor">
    <cofactor evidence="7">
        <name>[2Fe-2S] cluster</name>
        <dbReference type="ChEBI" id="CHEBI:190135"/>
    </cofactor>
    <text evidence="7">Binds 1 [2Fe-2S] cluster.</text>
</comment>
<feature type="binding site" evidence="7">
    <location>
        <position position="125"/>
    </location>
    <ligand>
        <name>[2Fe-2S] cluster</name>
        <dbReference type="ChEBI" id="CHEBI:190135"/>
    </ligand>
</feature>
<dbReference type="InterPro" id="IPR041921">
    <property type="entry name" value="NuoE_N"/>
</dbReference>
<comment type="caution">
    <text evidence="8">The sequence shown here is derived from an EMBL/GenBank/DDBJ whole genome shotgun (WGS) entry which is preliminary data.</text>
</comment>
<dbReference type="RefSeq" id="WP_261969996.1">
    <property type="nucleotide sequence ID" value="NZ_JAHHZF010000009.1"/>
</dbReference>
<feature type="binding site" evidence="7">
    <location>
        <position position="84"/>
    </location>
    <ligand>
        <name>[2Fe-2S] cluster</name>
        <dbReference type="ChEBI" id="CHEBI:190135"/>
    </ligand>
</feature>
<dbReference type="GO" id="GO:0016491">
    <property type="term" value="F:oxidoreductase activity"/>
    <property type="evidence" value="ECO:0007669"/>
    <property type="project" value="InterPro"/>
</dbReference>
<keyword evidence="9" id="KW-1185">Reference proteome</keyword>
<evidence type="ECO:0000256" key="6">
    <source>
        <dbReference type="ARBA" id="ARBA00034078"/>
    </source>
</evidence>
<dbReference type="SUPFAM" id="SSF52833">
    <property type="entry name" value="Thioredoxin-like"/>
    <property type="match status" value="1"/>
</dbReference>
<dbReference type="PIRSF" id="PIRSF000216">
    <property type="entry name" value="NADH_DH_24kDa"/>
    <property type="match status" value="1"/>
</dbReference>
<gene>
    <name evidence="8" type="ORF">KL771_18475</name>
</gene>
<evidence type="ECO:0000256" key="4">
    <source>
        <dbReference type="ARBA" id="ARBA00023004"/>
    </source>
</evidence>
<evidence type="ECO:0000256" key="1">
    <source>
        <dbReference type="ARBA" id="ARBA00010643"/>
    </source>
</evidence>
<dbReference type="GO" id="GO:0051537">
    <property type="term" value="F:2 iron, 2 sulfur cluster binding"/>
    <property type="evidence" value="ECO:0007669"/>
    <property type="project" value="UniProtKB-KW"/>
</dbReference>
<evidence type="ECO:0000313" key="9">
    <source>
        <dbReference type="Proteomes" id="UP000766595"/>
    </source>
</evidence>
<keyword evidence="2 7" id="KW-0001">2Fe-2S</keyword>
<evidence type="ECO:0000256" key="2">
    <source>
        <dbReference type="ARBA" id="ARBA00022714"/>
    </source>
</evidence>
<evidence type="ECO:0000256" key="3">
    <source>
        <dbReference type="ARBA" id="ARBA00022723"/>
    </source>
</evidence>
<reference evidence="8 9" key="1">
    <citation type="submission" date="2021-06" db="EMBL/GenBank/DDBJ databases">
        <authorList>
            <person name="Grouzdev D.S."/>
            <person name="Koziaeva V."/>
        </authorList>
    </citation>
    <scope>NUCLEOTIDE SEQUENCE [LARGE SCALE GENOMIC DNA]</scope>
    <source>
        <strain evidence="8 9">22</strain>
    </source>
</reference>
<dbReference type="Gene3D" id="1.10.10.1590">
    <property type="entry name" value="NADH-quinone oxidoreductase subunit E"/>
    <property type="match status" value="1"/>
</dbReference>
<evidence type="ECO:0000313" key="8">
    <source>
        <dbReference type="EMBL" id="MBT9291458.1"/>
    </source>
</evidence>
<evidence type="ECO:0000256" key="5">
    <source>
        <dbReference type="ARBA" id="ARBA00023014"/>
    </source>
</evidence>
<dbReference type="PANTHER" id="PTHR43342:SF1">
    <property type="entry name" value="BIFURCATING [FEFE] HYDROGENASE GAMMA SUBUNIT"/>
    <property type="match status" value="1"/>
</dbReference>
<comment type="similarity">
    <text evidence="1">Belongs to the complex I 24 kDa subunit family.</text>
</comment>
<dbReference type="InterPro" id="IPR028431">
    <property type="entry name" value="NADP_DH_HndA-like"/>
</dbReference>
<proteinExistence type="inferred from homology"/>
<sequence length="163" mass="17408">MHRGQVSGWDAAVASRIIEARRQEPGAMLPILHDLQETFGYVDRAALPLIADALNLSRAEVHGVVSFYHDFRSEPAGRTQVKICRGEACQAVGCRELAAAAERRHGLTLGETSPAGDLTLEEVFCLGNCALGPAVQVDGESHGRVTPDVLDALIATSRSRGHA</sequence>
<keyword evidence="4 7" id="KW-0408">Iron</keyword>
<comment type="cofactor">
    <cofactor evidence="6">
        <name>[2Fe-2S] cluster</name>
        <dbReference type="ChEBI" id="CHEBI:190135"/>
    </cofactor>
</comment>
<dbReference type="GO" id="GO:0046872">
    <property type="term" value="F:metal ion binding"/>
    <property type="evidence" value="ECO:0007669"/>
    <property type="project" value="UniProtKB-KW"/>
</dbReference>
<dbReference type="InterPro" id="IPR002023">
    <property type="entry name" value="NuoE-like"/>
</dbReference>
<dbReference type="Gene3D" id="3.40.30.10">
    <property type="entry name" value="Glutaredoxin"/>
    <property type="match status" value="1"/>
</dbReference>
<dbReference type="CDD" id="cd03081">
    <property type="entry name" value="TRX_Fd_NuoE_FDH_gamma"/>
    <property type="match status" value="1"/>
</dbReference>
<organism evidence="8 9">
    <name type="scientific">Prosthecodimorpha staleyi</name>
    <dbReference type="NCBI Taxonomy" id="2840188"/>
    <lineage>
        <taxon>Bacteria</taxon>
        <taxon>Pseudomonadati</taxon>
        <taxon>Pseudomonadota</taxon>
        <taxon>Alphaproteobacteria</taxon>
        <taxon>Hyphomicrobiales</taxon>
        <taxon>Ancalomicrobiaceae</taxon>
        <taxon>Prosthecodimorpha</taxon>
    </lineage>
</organism>
<dbReference type="PANTHER" id="PTHR43342">
    <property type="entry name" value="NADH-QUINONE OXIDOREDUCTASE, E SUBUNIT"/>
    <property type="match status" value="1"/>
</dbReference>
<evidence type="ECO:0000256" key="7">
    <source>
        <dbReference type="PIRSR" id="PIRSR000216-1"/>
    </source>
</evidence>
<accession>A0A947D6X5</accession>